<feature type="transmembrane region" description="Helical" evidence="5">
    <location>
        <begin position="48"/>
        <end position="68"/>
    </location>
</feature>
<dbReference type="InterPro" id="IPR007829">
    <property type="entry name" value="TM2"/>
</dbReference>
<reference evidence="7 8" key="1">
    <citation type="submission" date="2018-06" db="EMBL/GenBank/DDBJ databases">
        <authorList>
            <consortium name="Pathogen Informatics"/>
            <person name="Doyle S."/>
        </authorList>
    </citation>
    <scope>NUCLEOTIDE SEQUENCE [LARGE SCALE GENOMIC DNA]</scope>
    <source>
        <strain evidence="7 8">NCTC11661</strain>
    </source>
</reference>
<sequence>MNTTENQGVQYTNPAPKQENKKIVAGVLALLIGSLGVHKFVLGYQKEGIIQIVITIVTCGIAGIIPFIEGIMYLTKSDEEFYQTYQVGRKPWF</sequence>
<feature type="transmembrane region" description="Helical" evidence="5">
    <location>
        <begin position="23"/>
        <end position="42"/>
    </location>
</feature>
<keyword evidence="2 5" id="KW-0812">Transmembrane</keyword>
<evidence type="ECO:0000256" key="4">
    <source>
        <dbReference type="ARBA" id="ARBA00023136"/>
    </source>
</evidence>
<feature type="domain" description="TM2" evidence="6">
    <location>
        <begin position="19"/>
        <end position="71"/>
    </location>
</feature>
<protein>
    <submittedName>
        <fullName evidence="7">TM2 domain</fullName>
    </submittedName>
</protein>
<dbReference type="GO" id="GO:0016020">
    <property type="term" value="C:membrane"/>
    <property type="evidence" value="ECO:0007669"/>
    <property type="project" value="UniProtKB-SubCell"/>
</dbReference>
<comment type="subcellular location">
    <subcellularLocation>
        <location evidence="1">Membrane</location>
        <topology evidence="1">Multi-pass membrane protein</topology>
    </subcellularLocation>
</comment>
<evidence type="ECO:0000256" key="1">
    <source>
        <dbReference type="ARBA" id="ARBA00004141"/>
    </source>
</evidence>
<keyword evidence="3 5" id="KW-1133">Transmembrane helix</keyword>
<dbReference type="RefSeq" id="WP_002686602.1">
    <property type="nucleotide sequence ID" value="NZ_UFTJ01000001.1"/>
</dbReference>
<proteinExistence type="predicted"/>
<evidence type="ECO:0000259" key="6">
    <source>
        <dbReference type="Pfam" id="PF05154"/>
    </source>
</evidence>
<dbReference type="EMBL" id="UFTJ01000001">
    <property type="protein sequence ID" value="SSZ46985.1"/>
    <property type="molecule type" value="Genomic_DNA"/>
</dbReference>
<dbReference type="Pfam" id="PF05154">
    <property type="entry name" value="TM2"/>
    <property type="match status" value="1"/>
</dbReference>
<evidence type="ECO:0000256" key="5">
    <source>
        <dbReference type="SAM" id="Phobius"/>
    </source>
</evidence>
<gene>
    <name evidence="7" type="ORF">NCTC11661_00648</name>
</gene>
<keyword evidence="4 5" id="KW-0472">Membrane</keyword>
<dbReference type="Proteomes" id="UP000255515">
    <property type="component" value="Unassembled WGS sequence"/>
</dbReference>
<evidence type="ECO:0000256" key="2">
    <source>
        <dbReference type="ARBA" id="ARBA00022692"/>
    </source>
</evidence>
<dbReference type="AlphaFoldDB" id="A0A376BZJ1"/>
<evidence type="ECO:0000313" key="7">
    <source>
        <dbReference type="EMBL" id="SSZ46985.1"/>
    </source>
</evidence>
<organism evidence="7 8">
    <name type="scientific">Bergeyella zoohelcum</name>
    <dbReference type="NCBI Taxonomy" id="1015"/>
    <lineage>
        <taxon>Bacteria</taxon>
        <taxon>Pseudomonadati</taxon>
        <taxon>Bacteroidota</taxon>
        <taxon>Flavobacteriia</taxon>
        <taxon>Flavobacteriales</taxon>
        <taxon>Weeksellaceae</taxon>
        <taxon>Bergeyella</taxon>
    </lineage>
</organism>
<evidence type="ECO:0000256" key="3">
    <source>
        <dbReference type="ARBA" id="ARBA00022989"/>
    </source>
</evidence>
<accession>A0A376BZJ1</accession>
<name>A0A376BZJ1_9FLAO</name>
<evidence type="ECO:0000313" key="8">
    <source>
        <dbReference type="Proteomes" id="UP000255515"/>
    </source>
</evidence>